<evidence type="ECO:0000256" key="3">
    <source>
        <dbReference type="ARBA" id="ARBA00022448"/>
    </source>
</evidence>
<dbReference type="GO" id="GO:0042907">
    <property type="term" value="F:xanthine transmembrane transporter activity"/>
    <property type="evidence" value="ECO:0007669"/>
    <property type="project" value="TreeGrafter"/>
</dbReference>
<keyword evidence="5 7" id="KW-1133">Transmembrane helix</keyword>
<sequence length="566" mass="57875">MRRPVNIAYWVDERPPASVLAMAALQQGAVVLVFSFTAILLAREVGANPAQAADILGLTFLVCGAMALIQAFGARFGVGSGYLAPGSGSPIMLAPSLLAAQIGGMPLVAGMTIFAGLVTALLARTLYRLRSLLPPEIAGTVALVVGLVVGLSGVRSLLVTPDGTPPTLAAFAVAGVTLAVSGGLSVWAKGMLRFACVAIGMAAGCLLAWPLGLLHGQPGFDMASVPWVGLPHAAHVGWAFDPALVPVFAVAALAHVMKDIGMVTTLQKINDAGWVRPDPRSIAGGVTGGGVALVLAGLLGAHGTTLSATNVAIQQASGITSRVVAFGTAGFCVLLACFPRAAALLSQVPAPVIAGVLIHAGALMLINGMALATSRMLDARRSFTIGVAVLAAAAAEAVPQLSAGSAPGLRPLLSATALGALTALLLNALLRIGVRQEVTMSVPAAAIPEAAVADFATRAGASWGARPEVVARTSELVSWCLDAIIQSGLARGEVTVTLRFDEFRLDVLIRYQGAPIALRDHPPPPEALLEDDGAALLAGHMIRRRADRATVRQRGDVTELRLSVDH</sequence>
<dbReference type="GO" id="GO:0005886">
    <property type="term" value="C:plasma membrane"/>
    <property type="evidence" value="ECO:0007669"/>
    <property type="project" value="TreeGrafter"/>
</dbReference>
<keyword evidence="9" id="KW-1185">Reference proteome</keyword>
<feature type="transmembrane region" description="Helical" evidence="7">
    <location>
        <begin position="323"/>
        <end position="342"/>
    </location>
</feature>
<evidence type="ECO:0000256" key="2">
    <source>
        <dbReference type="ARBA" id="ARBA00008821"/>
    </source>
</evidence>
<evidence type="ECO:0000256" key="6">
    <source>
        <dbReference type="ARBA" id="ARBA00023136"/>
    </source>
</evidence>
<feature type="transmembrane region" description="Helical" evidence="7">
    <location>
        <begin position="383"/>
        <end position="403"/>
    </location>
</feature>
<organism evidence="8 9">
    <name type="scientific">Falsiroseomonas bella</name>
    <dbReference type="NCBI Taxonomy" id="2184016"/>
    <lineage>
        <taxon>Bacteria</taxon>
        <taxon>Pseudomonadati</taxon>
        <taxon>Pseudomonadota</taxon>
        <taxon>Alphaproteobacteria</taxon>
        <taxon>Acetobacterales</taxon>
        <taxon>Roseomonadaceae</taxon>
        <taxon>Falsiroseomonas</taxon>
    </lineage>
</organism>
<dbReference type="InterPro" id="IPR006043">
    <property type="entry name" value="NCS2"/>
</dbReference>
<dbReference type="PANTHER" id="PTHR42810">
    <property type="entry name" value="PURINE PERMEASE C1399.01C-RELATED"/>
    <property type="match status" value="1"/>
</dbReference>
<accession>A0A317FFS4</accession>
<evidence type="ECO:0000256" key="5">
    <source>
        <dbReference type="ARBA" id="ARBA00022989"/>
    </source>
</evidence>
<dbReference type="EMBL" id="QGNA01000001">
    <property type="protein sequence ID" value="PWS37930.1"/>
    <property type="molecule type" value="Genomic_DNA"/>
</dbReference>
<protein>
    <recommendedName>
        <fullName evidence="10">Xanthine/uracil permease</fullName>
    </recommendedName>
</protein>
<feature type="transmembrane region" description="Helical" evidence="7">
    <location>
        <begin position="55"/>
        <end position="78"/>
    </location>
</feature>
<dbReference type="RefSeq" id="WP_109868552.1">
    <property type="nucleotide sequence ID" value="NZ_QGNA01000001.1"/>
</dbReference>
<feature type="transmembrane region" description="Helical" evidence="7">
    <location>
        <begin position="166"/>
        <end position="187"/>
    </location>
</feature>
<dbReference type="OrthoDB" id="7236539at2"/>
<gene>
    <name evidence="8" type="ORF">DFH01_01025</name>
</gene>
<comment type="similarity">
    <text evidence="2">Belongs to the nucleobase:cation symporter-2 (NCS2) (TC 2.A.40) family.</text>
</comment>
<evidence type="ECO:0000256" key="7">
    <source>
        <dbReference type="SAM" id="Phobius"/>
    </source>
</evidence>
<proteinExistence type="inferred from homology"/>
<evidence type="ECO:0000256" key="4">
    <source>
        <dbReference type="ARBA" id="ARBA00022692"/>
    </source>
</evidence>
<feature type="transmembrane region" description="Helical" evidence="7">
    <location>
        <begin position="194"/>
        <end position="216"/>
    </location>
</feature>
<name>A0A317FFS4_9PROT</name>
<evidence type="ECO:0000313" key="9">
    <source>
        <dbReference type="Proteomes" id="UP000245765"/>
    </source>
</evidence>
<evidence type="ECO:0000256" key="1">
    <source>
        <dbReference type="ARBA" id="ARBA00004141"/>
    </source>
</evidence>
<feature type="transmembrane region" description="Helical" evidence="7">
    <location>
        <begin position="409"/>
        <end position="430"/>
    </location>
</feature>
<keyword evidence="4 7" id="KW-0812">Transmembrane</keyword>
<dbReference type="Proteomes" id="UP000245765">
    <property type="component" value="Unassembled WGS sequence"/>
</dbReference>
<feature type="transmembrane region" description="Helical" evidence="7">
    <location>
        <begin position="348"/>
        <end position="371"/>
    </location>
</feature>
<keyword evidence="3" id="KW-0813">Transport</keyword>
<feature type="transmembrane region" description="Helical" evidence="7">
    <location>
        <begin position="135"/>
        <end position="154"/>
    </location>
</feature>
<feature type="transmembrane region" description="Helical" evidence="7">
    <location>
        <begin position="20"/>
        <end position="43"/>
    </location>
</feature>
<dbReference type="AlphaFoldDB" id="A0A317FFS4"/>
<dbReference type="Pfam" id="PF00860">
    <property type="entry name" value="Xan_ur_permease"/>
    <property type="match status" value="1"/>
</dbReference>
<comment type="caution">
    <text evidence="8">The sequence shown here is derived from an EMBL/GenBank/DDBJ whole genome shotgun (WGS) entry which is preliminary data.</text>
</comment>
<feature type="transmembrane region" description="Helical" evidence="7">
    <location>
        <begin position="236"/>
        <end position="257"/>
    </location>
</feature>
<comment type="subcellular location">
    <subcellularLocation>
        <location evidence="1">Membrane</location>
        <topology evidence="1">Multi-pass membrane protein</topology>
    </subcellularLocation>
</comment>
<reference evidence="9" key="1">
    <citation type="submission" date="2018-05" db="EMBL/GenBank/DDBJ databases">
        <authorList>
            <person name="Du Z."/>
            <person name="Wang X."/>
        </authorList>
    </citation>
    <scope>NUCLEOTIDE SEQUENCE [LARGE SCALE GENOMIC DNA]</scope>
    <source>
        <strain evidence="9">CQN31</strain>
    </source>
</reference>
<feature type="transmembrane region" description="Helical" evidence="7">
    <location>
        <begin position="98"/>
        <end position="123"/>
    </location>
</feature>
<evidence type="ECO:0008006" key="10">
    <source>
        <dbReference type="Google" id="ProtNLM"/>
    </source>
</evidence>
<keyword evidence="6 7" id="KW-0472">Membrane</keyword>
<dbReference type="PANTHER" id="PTHR42810:SF2">
    <property type="entry name" value="PURINE PERMEASE C1399.01C-RELATED"/>
    <property type="match status" value="1"/>
</dbReference>
<evidence type="ECO:0000313" key="8">
    <source>
        <dbReference type="EMBL" id="PWS37930.1"/>
    </source>
</evidence>